<reference evidence="8 9" key="1">
    <citation type="submission" date="2019-02" db="EMBL/GenBank/DDBJ databases">
        <title>Pedobacter sp. RP-3-21 sp. nov., isolated from Arctic soil.</title>
        <authorList>
            <person name="Dahal R.H."/>
        </authorList>
    </citation>
    <scope>NUCLEOTIDE SEQUENCE [LARGE SCALE GENOMIC DNA]</scope>
    <source>
        <strain evidence="8 9">RP-3-21</strain>
    </source>
</reference>
<evidence type="ECO:0000256" key="3">
    <source>
        <dbReference type="ARBA" id="ARBA00022729"/>
    </source>
</evidence>
<accession>A0A4R0PUZ3</accession>
<dbReference type="SUPFAM" id="SSF48452">
    <property type="entry name" value="TPR-like"/>
    <property type="match status" value="1"/>
</dbReference>
<comment type="similarity">
    <text evidence="2">Belongs to the SusD family.</text>
</comment>
<keyword evidence="5" id="KW-0998">Cell outer membrane</keyword>
<evidence type="ECO:0000313" key="8">
    <source>
        <dbReference type="EMBL" id="TCD26391.1"/>
    </source>
</evidence>
<feature type="domain" description="RagB/SusD" evidence="6">
    <location>
        <begin position="268"/>
        <end position="530"/>
    </location>
</feature>
<evidence type="ECO:0000256" key="4">
    <source>
        <dbReference type="ARBA" id="ARBA00023136"/>
    </source>
</evidence>
<keyword evidence="4" id="KW-0472">Membrane</keyword>
<keyword evidence="3" id="KW-0732">Signal</keyword>
<dbReference type="OrthoDB" id="9783641at2"/>
<evidence type="ECO:0000256" key="5">
    <source>
        <dbReference type="ARBA" id="ARBA00023237"/>
    </source>
</evidence>
<gene>
    <name evidence="8" type="ORF">EZ456_13935</name>
</gene>
<dbReference type="Proteomes" id="UP000293925">
    <property type="component" value="Unassembled WGS sequence"/>
</dbReference>
<comment type="caution">
    <text evidence="8">The sequence shown here is derived from an EMBL/GenBank/DDBJ whole genome shotgun (WGS) entry which is preliminary data.</text>
</comment>
<sequence>MKNLINIASGALITMATFSSCQKVDLGVKTQLTPETFPQTEQHYIQLTGQVYAQLRGISVEYFFLQSLSTDEAIMPARGGNWYDGGRYEQHSKHTWDKDNAHIGGVWTFLSTTISKANQSLFLIKDAPETTAKKTATAEMRTVRALALYMMMDLWGNVPIVTQFGDVTPPDTKPRAEVFAFIEKEVKESIPDLSSVIGVPTYGRPTKFAAYALLAKMFLNAEVYIGTNRYNDAVAMCDNIITATGTPFSLESDYRKMFFIDNGPQTKEFIFAIPYDASFSGGYMFYARYSLPRSLQAKYSLKHTPSAPMSTLPEYYANFNDPNDKRNAQWITGPQFKFDGTPVTVSTTKKGYDQFYTGADGAAPLTYQVNITPNVTLRDASRPFDAGNDEIAWNMGYRNNKFYCDSTSSNRNQNNDLPVFRYADILLMKAEAILRGATPTQGQTALSLVNQLRAVRTTSAAWTTVTLEDLYKERCREMAWETWHRNDMIRFGKYEGTWGFKTDAQTYHRLFPIPATATLLNPKLKQNPGYPQ</sequence>
<evidence type="ECO:0000259" key="6">
    <source>
        <dbReference type="Pfam" id="PF07980"/>
    </source>
</evidence>
<evidence type="ECO:0000313" key="9">
    <source>
        <dbReference type="Proteomes" id="UP000293925"/>
    </source>
</evidence>
<dbReference type="Pfam" id="PF07980">
    <property type="entry name" value="SusD_RagB"/>
    <property type="match status" value="1"/>
</dbReference>
<dbReference type="InterPro" id="IPR012944">
    <property type="entry name" value="SusD_RagB_dom"/>
</dbReference>
<protein>
    <submittedName>
        <fullName evidence="8">RagB/SusD family nutrient uptake outer membrane protein</fullName>
    </submittedName>
</protein>
<evidence type="ECO:0000256" key="1">
    <source>
        <dbReference type="ARBA" id="ARBA00004442"/>
    </source>
</evidence>
<dbReference type="InterPro" id="IPR011990">
    <property type="entry name" value="TPR-like_helical_dom_sf"/>
</dbReference>
<evidence type="ECO:0000256" key="2">
    <source>
        <dbReference type="ARBA" id="ARBA00006275"/>
    </source>
</evidence>
<proteinExistence type="inferred from homology"/>
<dbReference type="Pfam" id="PF14322">
    <property type="entry name" value="SusD-like_3"/>
    <property type="match status" value="1"/>
</dbReference>
<dbReference type="PROSITE" id="PS51257">
    <property type="entry name" value="PROKAR_LIPOPROTEIN"/>
    <property type="match status" value="1"/>
</dbReference>
<feature type="domain" description="SusD-like N-terminal" evidence="7">
    <location>
        <begin position="88"/>
        <end position="219"/>
    </location>
</feature>
<organism evidence="8 9">
    <name type="scientific">Pedobacter psychrodurus</name>
    <dbReference type="NCBI Taxonomy" id="2530456"/>
    <lineage>
        <taxon>Bacteria</taxon>
        <taxon>Pseudomonadati</taxon>
        <taxon>Bacteroidota</taxon>
        <taxon>Sphingobacteriia</taxon>
        <taxon>Sphingobacteriales</taxon>
        <taxon>Sphingobacteriaceae</taxon>
        <taxon>Pedobacter</taxon>
    </lineage>
</organism>
<keyword evidence="9" id="KW-1185">Reference proteome</keyword>
<comment type="subcellular location">
    <subcellularLocation>
        <location evidence="1">Cell outer membrane</location>
    </subcellularLocation>
</comment>
<dbReference type="GO" id="GO:0009279">
    <property type="term" value="C:cell outer membrane"/>
    <property type="evidence" value="ECO:0007669"/>
    <property type="project" value="UniProtKB-SubCell"/>
</dbReference>
<dbReference type="RefSeq" id="WP_131531110.1">
    <property type="nucleotide sequence ID" value="NZ_SJSO01000010.1"/>
</dbReference>
<dbReference type="InterPro" id="IPR033985">
    <property type="entry name" value="SusD-like_N"/>
</dbReference>
<name>A0A4R0PUZ3_9SPHI</name>
<dbReference type="Gene3D" id="1.10.3780.10">
    <property type="entry name" value="SusD-like"/>
    <property type="match status" value="1"/>
</dbReference>
<dbReference type="Gene3D" id="1.25.40.390">
    <property type="match status" value="1"/>
</dbReference>
<dbReference type="EMBL" id="SJSO01000010">
    <property type="protein sequence ID" value="TCD26391.1"/>
    <property type="molecule type" value="Genomic_DNA"/>
</dbReference>
<evidence type="ECO:0000259" key="7">
    <source>
        <dbReference type="Pfam" id="PF14322"/>
    </source>
</evidence>
<dbReference type="Gene3D" id="1.25.40.10">
    <property type="entry name" value="Tetratricopeptide repeat domain"/>
    <property type="match status" value="1"/>
</dbReference>
<dbReference type="AlphaFoldDB" id="A0A4R0PUZ3"/>